<reference evidence="2 3" key="1">
    <citation type="submission" date="2018-06" db="EMBL/GenBank/DDBJ databases">
        <title>Complete Genomes of Monosporascus.</title>
        <authorList>
            <person name="Robinson A.J."/>
            <person name="Natvig D.O."/>
        </authorList>
    </citation>
    <scope>NUCLEOTIDE SEQUENCE [LARGE SCALE GENOMIC DNA]</scope>
    <source>
        <strain evidence="2 3">CBS 609.92</strain>
    </source>
</reference>
<comment type="caution">
    <text evidence="2">The sequence shown here is derived from an EMBL/GenBank/DDBJ whole genome shotgun (WGS) entry which is preliminary data.</text>
</comment>
<feature type="region of interest" description="Disordered" evidence="1">
    <location>
        <begin position="138"/>
        <end position="162"/>
    </location>
</feature>
<gene>
    <name evidence="2" type="ORF">DL762_001783</name>
</gene>
<organism evidence="2 3">
    <name type="scientific">Monosporascus cannonballus</name>
    <dbReference type="NCBI Taxonomy" id="155416"/>
    <lineage>
        <taxon>Eukaryota</taxon>
        <taxon>Fungi</taxon>
        <taxon>Dikarya</taxon>
        <taxon>Ascomycota</taxon>
        <taxon>Pezizomycotina</taxon>
        <taxon>Sordariomycetes</taxon>
        <taxon>Xylariomycetidae</taxon>
        <taxon>Xylariales</taxon>
        <taxon>Xylariales incertae sedis</taxon>
        <taxon>Monosporascus</taxon>
    </lineage>
</organism>
<proteinExistence type="predicted"/>
<name>A0ABY0HFB2_9PEZI</name>
<keyword evidence="3" id="KW-1185">Reference proteome</keyword>
<dbReference type="EMBL" id="QJNS01000031">
    <property type="protein sequence ID" value="RYO92125.1"/>
    <property type="molecule type" value="Genomic_DNA"/>
</dbReference>
<protein>
    <submittedName>
        <fullName evidence="2">Uncharacterized protein</fullName>
    </submittedName>
</protein>
<evidence type="ECO:0000313" key="2">
    <source>
        <dbReference type="EMBL" id="RYO92125.1"/>
    </source>
</evidence>
<evidence type="ECO:0000256" key="1">
    <source>
        <dbReference type="SAM" id="MobiDB-lite"/>
    </source>
</evidence>
<feature type="region of interest" description="Disordered" evidence="1">
    <location>
        <begin position="61"/>
        <end position="86"/>
    </location>
</feature>
<evidence type="ECO:0000313" key="3">
    <source>
        <dbReference type="Proteomes" id="UP000294003"/>
    </source>
</evidence>
<sequence length="162" mass="17522">MRECHIAPLRIHSNVRLRDQDEDVNRKAQEAVLATADAVLDQLPLQARHAREIGADARFEQAEDPEQQALGLQHSPEGQAAAGDDGHAITTLNAPCVVWAAVKGVHMMDLAIVAHMKLKSTSRNGGVAAGRAGSYSGALQGFRPVEEEGVDSSVEERRRRDT</sequence>
<accession>A0ABY0HFB2</accession>
<dbReference type="Proteomes" id="UP000294003">
    <property type="component" value="Unassembled WGS sequence"/>
</dbReference>